<sequence>MKLVSVLDLDTSSFQAGLKTADNAVRVFERSIGSSSTAIKDFATLLGGIGLTRMAGEAVMAGDEMMNLQRKLSVIANSLNELAKAQGRANEATYDNAKVYAGLRDMAMETGTSIKSLSQIYVQTIPVATALGVSVETVNKVIKGTVGAAAMMGASHVELERSFVAIRQVIGKNQLQMEELKRQLGEALPNAMVITAKGLTRIANESPDVARRLDQIAGKAKITTVELNNLVTTGKIDGKLFAEAWAAGTEEFQKYAEARSKTLSGQMVNFKTVMESNSGMFMSDSGINTALGVALKHANDNIDAWMKVQVAKAQANGQVFINSFLNVGDGIAKHLDQTQDFHSQIGGTVAAVADTTLRGAESFWRNFPPEVREIGLVGMLFLGKNRLGLPGVLAGLTVRGAGFLTAFGLGLLDEIMPERAMAKGFKWGYDLIAEMVDGAKTGLSQVGPALSDDISKLFDRRHRLIQSPLTLANDSAQAPAGQSYDDTRNARAKAMDEAKRKDTAKFVGGNLSRAMDEAQDALDYLTFYQKKYEDMGDAGKAFGKVVGAGANIADSWIEWTTSLGGLLGDGVRMFEPDEGIRATQKFQHAYSDWKAKFLKDFSETTMALKAMSEGGGLIEDMRPSGALRNTAMEQLRLGNQAVSLYGQSLAQSDPSAKIMSDLERRMSRIREIDHDLKLNSGTSLEEGWDALPQFRDRGITGARMAEVSAVFQGTMSEAAKPAQRDTLSDTIAANEKQMGVFAKMADWVENSADVPDSAKQQFRDTLGQAMERFGRQLSITLDQVKEAEIGKLTFEARKTEGRAVAIERSYQEAETAYVERQLAKLDKTGTMQKVVDARAARERKEIETGARDPAATANTLSDTDLDAKRKQGARMRQQFSQQQQALSLTTYEGDRVFAATFANQQALMEMGLMQKAGYRGLLGDGRERQVQLATEQAKLELELHDRDSYRAALIDQEMTKLRQEEKTLRLQLEVYANDGHREQIIRNEMAKLDLEMAKLAEERALYSSPEYRAKLDASTHAKAALQLTKTQDETRLMGTGQYRNDTQRQAYAELARDAQKLRNEIDLMRTGEWQRNDMAKARLDLERQIEQVYQDQRRYQTAAFVSEMNRLDIEKARVSNLDKARTNSNMESPEYQAVQHQSNLLDLKRQEVQLQQQLYSMQDAAYGAMLNSNTALQGRVEMMQLLNSYTMSFTQYMQTGAASAVRTFTDTMSNGIVQVITGQKKMKSLFQDIAQLIVGGLIKAVIEFGVRMLVATALSKMFGMELNQNSEQSVAAIGVTTAASVASLAVTTAGGMLAASMLAEAWALPAILASIATFGAAAVVGTASFLGALAVSQMAVAGVKGIGSAMGEGGLANAGANSDIAGSPGMMEAFGGSFHTGGIFEANGSSNTSFGGTKLASDEGYALLQHGEMIVPTKNVAATVAAMKMSGIPLPEGVYHNGGIFGNSAPFGALESNWQTPNASDLTTPGMSDMSPSVVHRPLAINVISVLDPAEVDRHIARNPNATLAAVSMDYRNNGVMRKMIRQGR</sequence>
<keyword evidence="3" id="KW-1133">Transmembrane helix</keyword>
<dbReference type="STRING" id="342108.amb4511"/>
<keyword evidence="1" id="KW-0175">Coiled coil</keyword>
<gene>
    <name evidence="5" type="ordered locus">amb4511</name>
</gene>
<dbReference type="NCBIfam" id="TIGR02675">
    <property type="entry name" value="tape_meas_nterm"/>
    <property type="match status" value="1"/>
</dbReference>
<protein>
    <recommendedName>
        <fullName evidence="4">Tape measure protein N-terminal domain-containing protein</fullName>
    </recommendedName>
</protein>
<feature type="transmembrane region" description="Helical" evidence="3">
    <location>
        <begin position="1274"/>
        <end position="1299"/>
    </location>
</feature>
<keyword evidence="3" id="KW-0472">Membrane</keyword>
<evidence type="ECO:0000313" key="5">
    <source>
        <dbReference type="EMBL" id="BAE53315.1"/>
    </source>
</evidence>
<evidence type="ECO:0000259" key="4">
    <source>
        <dbReference type="Pfam" id="PF20155"/>
    </source>
</evidence>
<feature type="transmembrane region" description="Helical" evidence="3">
    <location>
        <begin position="1311"/>
        <end position="1335"/>
    </location>
</feature>
<name>Q2VYL0_PARM1</name>
<dbReference type="InterPro" id="IPR013491">
    <property type="entry name" value="Tape_meas_N"/>
</dbReference>
<feature type="coiled-coil region" evidence="1">
    <location>
        <begin position="1044"/>
        <end position="1071"/>
    </location>
</feature>
<dbReference type="KEGG" id="mag:amb4511"/>
<feature type="transmembrane region" description="Helical" evidence="3">
    <location>
        <begin position="1233"/>
        <end position="1254"/>
    </location>
</feature>
<evidence type="ECO:0000256" key="2">
    <source>
        <dbReference type="SAM" id="MobiDB-lite"/>
    </source>
</evidence>
<feature type="coiled-coil region" evidence="1">
    <location>
        <begin position="958"/>
        <end position="1002"/>
    </location>
</feature>
<dbReference type="EMBL" id="AP007255">
    <property type="protein sequence ID" value="BAE53315.1"/>
    <property type="molecule type" value="Genomic_DNA"/>
</dbReference>
<dbReference type="Pfam" id="PF20155">
    <property type="entry name" value="TMP_3"/>
    <property type="match status" value="1"/>
</dbReference>
<dbReference type="HOGENOM" id="CLU_247340_0_0_5"/>
<keyword evidence="3" id="KW-0812">Transmembrane</keyword>
<feature type="region of interest" description="Disordered" evidence="2">
    <location>
        <begin position="842"/>
        <end position="864"/>
    </location>
</feature>
<keyword evidence="6" id="KW-1185">Reference proteome</keyword>
<dbReference type="OrthoDB" id="7063692at2"/>
<dbReference type="RefSeq" id="WP_011386855.1">
    <property type="nucleotide sequence ID" value="NC_007626.1"/>
</dbReference>
<evidence type="ECO:0000256" key="3">
    <source>
        <dbReference type="SAM" id="Phobius"/>
    </source>
</evidence>
<reference evidence="5 6" key="1">
    <citation type="journal article" date="2005" name="DNA Res.">
        <title>Complete genome sequence of the facultative anaerobic magnetotactic bacterium Magnetospirillum sp. strain AMB-1.</title>
        <authorList>
            <person name="Matsunaga T."/>
            <person name="Okamura Y."/>
            <person name="Fukuda Y."/>
            <person name="Wahyudi A.T."/>
            <person name="Murase Y."/>
            <person name="Takeyama H."/>
        </authorList>
    </citation>
    <scope>NUCLEOTIDE SEQUENCE [LARGE SCALE GENOMIC DNA]</scope>
    <source>
        <strain evidence="6">ATCC 700264 / AMB-1</strain>
    </source>
</reference>
<accession>Q2VYL0</accession>
<proteinExistence type="predicted"/>
<evidence type="ECO:0000256" key="1">
    <source>
        <dbReference type="SAM" id="Coils"/>
    </source>
</evidence>
<feature type="domain" description="Tape measure protein N-terminal" evidence="4">
    <location>
        <begin position="76"/>
        <end position="279"/>
    </location>
</feature>
<evidence type="ECO:0000313" key="6">
    <source>
        <dbReference type="Proteomes" id="UP000007058"/>
    </source>
</evidence>
<organism evidence="5 6">
    <name type="scientific">Paramagnetospirillum magneticum (strain ATCC 700264 / AMB-1)</name>
    <name type="common">Magnetospirillum magneticum</name>
    <dbReference type="NCBI Taxonomy" id="342108"/>
    <lineage>
        <taxon>Bacteria</taxon>
        <taxon>Pseudomonadati</taxon>
        <taxon>Pseudomonadota</taxon>
        <taxon>Alphaproteobacteria</taxon>
        <taxon>Rhodospirillales</taxon>
        <taxon>Magnetospirillaceae</taxon>
        <taxon>Paramagnetospirillum</taxon>
    </lineage>
</organism>
<dbReference type="Proteomes" id="UP000007058">
    <property type="component" value="Chromosome"/>
</dbReference>